<feature type="binding site" evidence="9">
    <location>
        <begin position="82"/>
        <end position="83"/>
    </location>
    <ligand>
        <name>5-phospho-alpha-D-ribose 1-diphosphate</name>
        <dbReference type="ChEBI" id="CHEBI:58017"/>
    </ligand>
</feature>
<dbReference type="InterPro" id="IPR035902">
    <property type="entry name" value="Nuc_phospho_transferase"/>
</dbReference>
<dbReference type="SUPFAM" id="SSF47648">
    <property type="entry name" value="Nucleoside phosphorylase/phosphoribosyltransferase N-terminal domain"/>
    <property type="match status" value="1"/>
</dbReference>
<accession>A0A0J1FQX2</accession>
<reference evidence="12 13" key="1">
    <citation type="submission" date="2015-06" db="EMBL/GenBank/DDBJ databases">
        <title>Draft genome of the moderately acidophilic sulfate reducer Candidatus Desulfosporosinus acididurans strain M1.</title>
        <authorList>
            <person name="Poehlein A."/>
            <person name="Petzsch P."/>
            <person name="Johnson B.D."/>
            <person name="Schloemann M."/>
            <person name="Daniel R."/>
            <person name="Muehling M."/>
        </authorList>
    </citation>
    <scope>NUCLEOTIDE SEQUENCE [LARGE SCALE GENOMIC DNA]</scope>
    <source>
        <strain evidence="12 13">M1</strain>
    </source>
</reference>
<evidence type="ECO:0000313" key="13">
    <source>
        <dbReference type="Proteomes" id="UP000036356"/>
    </source>
</evidence>
<feature type="binding site" evidence="9">
    <location>
        <position position="165"/>
    </location>
    <ligand>
        <name>anthranilate</name>
        <dbReference type="ChEBI" id="CHEBI:16567"/>
        <label>2</label>
    </ligand>
</feature>
<comment type="similarity">
    <text evidence="8">In the C-terminal section; belongs to the anthranilate phosphoribosyltransferase family.</text>
</comment>
<evidence type="ECO:0000256" key="4">
    <source>
        <dbReference type="ARBA" id="ARBA00022679"/>
    </source>
</evidence>
<evidence type="ECO:0000256" key="2">
    <source>
        <dbReference type="ARBA" id="ARBA00022605"/>
    </source>
</evidence>
<dbReference type="AlphaFoldDB" id="A0A0J1FQX2"/>
<dbReference type="Pfam" id="PF00591">
    <property type="entry name" value="Glycos_transf_3"/>
    <property type="match status" value="1"/>
</dbReference>
<organism evidence="12 13">
    <name type="scientific">Desulfosporosinus acididurans</name>
    <dbReference type="NCBI Taxonomy" id="476652"/>
    <lineage>
        <taxon>Bacteria</taxon>
        <taxon>Bacillati</taxon>
        <taxon>Bacillota</taxon>
        <taxon>Clostridia</taxon>
        <taxon>Eubacteriales</taxon>
        <taxon>Desulfitobacteriaceae</taxon>
        <taxon>Desulfosporosinus</taxon>
    </lineage>
</organism>
<dbReference type="FunFam" id="3.40.1030.10:FF:000002">
    <property type="entry name" value="Anthranilate phosphoribosyltransferase"/>
    <property type="match status" value="1"/>
</dbReference>
<name>A0A0J1FQX2_9FIRM</name>
<dbReference type="STRING" id="476652.DEAC_c25150"/>
<gene>
    <name evidence="9 12" type="primary">trpD</name>
    <name evidence="12" type="ORF">DEAC_c25150</name>
</gene>
<comment type="function">
    <text evidence="9">Catalyzes the transfer of the phosphoribosyl group of 5-phosphorylribose-1-pyrophosphate (PRPP) to anthranilate to yield N-(5'-phosphoribosyl)-anthranilate (PRA).</text>
</comment>
<comment type="subunit">
    <text evidence="9">Homodimer.</text>
</comment>
<dbReference type="PATRIC" id="fig|476652.3.peg.2629"/>
<dbReference type="Proteomes" id="UP000036356">
    <property type="component" value="Unassembled WGS sequence"/>
</dbReference>
<dbReference type="InterPro" id="IPR017459">
    <property type="entry name" value="Glycosyl_Trfase_fam3_N_dom"/>
</dbReference>
<dbReference type="NCBIfam" id="TIGR01245">
    <property type="entry name" value="trpD"/>
    <property type="match status" value="1"/>
</dbReference>
<comment type="caution">
    <text evidence="9">Lacks conserved residue(s) required for the propagation of feature annotation.</text>
</comment>
<dbReference type="SUPFAM" id="SSF52418">
    <property type="entry name" value="Nucleoside phosphorylase/phosphoribosyltransferase catalytic domain"/>
    <property type="match status" value="1"/>
</dbReference>
<protein>
    <recommendedName>
        <fullName evidence="9">Anthranilate phosphoribosyltransferase</fullName>
        <ecNumber evidence="9">2.4.2.18</ecNumber>
    </recommendedName>
</protein>
<keyword evidence="13" id="KW-1185">Reference proteome</keyword>
<keyword evidence="5 9" id="KW-0822">Tryptophan biosynthesis</keyword>
<keyword evidence="2 9" id="KW-0028">Amino-acid biosynthesis</keyword>
<evidence type="ECO:0000256" key="3">
    <source>
        <dbReference type="ARBA" id="ARBA00022676"/>
    </source>
</evidence>
<evidence type="ECO:0000259" key="11">
    <source>
        <dbReference type="Pfam" id="PF02885"/>
    </source>
</evidence>
<evidence type="ECO:0000313" key="12">
    <source>
        <dbReference type="EMBL" id="KLU65378.1"/>
    </source>
</evidence>
<dbReference type="PANTHER" id="PTHR43285:SF2">
    <property type="entry name" value="ANTHRANILATE PHOSPHORIBOSYLTRANSFERASE"/>
    <property type="match status" value="1"/>
</dbReference>
<evidence type="ECO:0000256" key="6">
    <source>
        <dbReference type="ARBA" id="ARBA00023141"/>
    </source>
</evidence>
<feature type="binding site" evidence="9">
    <location>
        <position position="79"/>
    </location>
    <ligand>
        <name>5-phospho-alpha-D-ribose 1-diphosphate</name>
        <dbReference type="ChEBI" id="CHEBI:58017"/>
    </ligand>
</feature>
<dbReference type="Pfam" id="PF02885">
    <property type="entry name" value="Glycos_trans_3N"/>
    <property type="match status" value="1"/>
</dbReference>
<dbReference type="GO" id="GO:0000162">
    <property type="term" value="P:L-tryptophan biosynthetic process"/>
    <property type="evidence" value="ECO:0007669"/>
    <property type="project" value="UniProtKB-UniRule"/>
</dbReference>
<feature type="binding site" evidence="9">
    <location>
        <begin position="107"/>
        <end position="115"/>
    </location>
    <ligand>
        <name>5-phospho-alpha-D-ribose 1-diphosphate</name>
        <dbReference type="ChEBI" id="CHEBI:58017"/>
    </ligand>
</feature>
<dbReference type="InterPro" id="IPR036320">
    <property type="entry name" value="Glycosyl_Trfase_fam3_N_dom_sf"/>
</dbReference>
<dbReference type="RefSeq" id="WP_047810356.1">
    <property type="nucleotide sequence ID" value="NZ_LDZY01000008.1"/>
</dbReference>
<evidence type="ECO:0000256" key="9">
    <source>
        <dbReference type="HAMAP-Rule" id="MF_00211"/>
    </source>
</evidence>
<feature type="binding site" evidence="9">
    <location>
        <position position="110"/>
    </location>
    <ligand>
        <name>anthranilate</name>
        <dbReference type="ChEBI" id="CHEBI:16567"/>
        <label>1</label>
    </ligand>
</feature>
<feature type="binding site" evidence="9">
    <location>
        <position position="224"/>
    </location>
    <ligand>
        <name>Mg(2+)</name>
        <dbReference type="ChEBI" id="CHEBI:18420"/>
        <label>2</label>
    </ligand>
</feature>
<evidence type="ECO:0000256" key="1">
    <source>
        <dbReference type="ARBA" id="ARBA00004907"/>
    </source>
</evidence>
<dbReference type="GO" id="GO:0004048">
    <property type="term" value="F:anthranilate phosphoribosyltransferase activity"/>
    <property type="evidence" value="ECO:0007669"/>
    <property type="project" value="UniProtKB-UniRule"/>
</dbReference>
<evidence type="ECO:0000256" key="7">
    <source>
        <dbReference type="ARBA" id="ARBA00052328"/>
    </source>
</evidence>
<feature type="binding site" evidence="9">
    <location>
        <position position="225"/>
    </location>
    <ligand>
        <name>Mg(2+)</name>
        <dbReference type="ChEBI" id="CHEBI:18420"/>
        <label>2</label>
    </ligand>
</feature>
<feature type="binding site" evidence="9">
    <location>
        <position position="225"/>
    </location>
    <ligand>
        <name>Mg(2+)</name>
        <dbReference type="ChEBI" id="CHEBI:18420"/>
        <label>1</label>
    </ligand>
</feature>
<evidence type="ECO:0000256" key="8">
    <source>
        <dbReference type="ARBA" id="ARBA00061188"/>
    </source>
</evidence>
<dbReference type="EMBL" id="LDZY01000008">
    <property type="protein sequence ID" value="KLU65378.1"/>
    <property type="molecule type" value="Genomic_DNA"/>
</dbReference>
<dbReference type="InterPro" id="IPR005940">
    <property type="entry name" value="Anthranilate_Pribosyl_Tfrase"/>
</dbReference>
<feature type="binding site" evidence="9">
    <location>
        <begin position="89"/>
        <end position="92"/>
    </location>
    <ligand>
        <name>5-phospho-alpha-D-ribose 1-diphosphate</name>
        <dbReference type="ChEBI" id="CHEBI:58017"/>
    </ligand>
</feature>
<evidence type="ECO:0000259" key="10">
    <source>
        <dbReference type="Pfam" id="PF00591"/>
    </source>
</evidence>
<feature type="binding site" evidence="9">
    <location>
        <position position="119"/>
    </location>
    <ligand>
        <name>5-phospho-alpha-D-ribose 1-diphosphate</name>
        <dbReference type="ChEBI" id="CHEBI:58017"/>
    </ligand>
</feature>
<keyword evidence="4 9" id="KW-0808">Transferase</keyword>
<feature type="binding site" evidence="9">
    <location>
        <position position="79"/>
    </location>
    <ligand>
        <name>anthranilate</name>
        <dbReference type="ChEBI" id="CHEBI:16567"/>
        <label>1</label>
    </ligand>
</feature>
<proteinExistence type="inferred from homology"/>
<comment type="catalytic activity">
    <reaction evidence="7 9">
        <text>N-(5-phospho-beta-D-ribosyl)anthranilate + diphosphate = 5-phospho-alpha-D-ribose 1-diphosphate + anthranilate</text>
        <dbReference type="Rhea" id="RHEA:11768"/>
        <dbReference type="ChEBI" id="CHEBI:16567"/>
        <dbReference type="ChEBI" id="CHEBI:18277"/>
        <dbReference type="ChEBI" id="CHEBI:33019"/>
        <dbReference type="ChEBI" id="CHEBI:58017"/>
        <dbReference type="EC" id="2.4.2.18"/>
    </reaction>
</comment>
<dbReference type="Gene3D" id="1.20.970.10">
    <property type="entry name" value="Transferase, Pyrimidine Nucleoside Phosphorylase, Chain C"/>
    <property type="match status" value="1"/>
</dbReference>
<keyword evidence="3 9" id="KW-0328">Glycosyltransferase</keyword>
<feature type="domain" description="Glycosyl transferase family 3" evidence="10">
    <location>
        <begin position="73"/>
        <end position="324"/>
    </location>
</feature>
<comment type="similarity">
    <text evidence="9">Belongs to the anthranilate phosphoribosyltransferase family.</text>
</comment>
<sequence>MITEAIYKVIKGQDLDFETAKTVMGEMMDGSATHAQMGAFLAALRMKGESIDEITASAQAMREKALHLDQVHDVMDIVGTGGDEVGTFNISTTTSFVVAAAGVPVAKHGNRSVSSKSGAADVLEKLGINIAISAEQSRKILETINLCFMFAQTYHSSMKHCAPVRREMGVRTIFNILGPLANPAGAKRQLMGVYDEKLIEPLARVLSNLGVKRGMVVHGCDGLDEATLTTRTKVCEIEDGDLKSYYLDPTELGFNYCNLEELIGGDAEENAKITLSILDGSERGAKRDVVVLNAALCLYLADKAATIPEAVPLAQDLIDSGAALSKLKEFARLSNEVLGH</sequence>
<comment type="caution">
    <text evidence="12">The sequence shown here is derived from an EMBL/GenBank/DDBJ whole genome shotgun (WGS) entry which is preliminary data.</text>
</comment>
<dbReference type="PANTHER" id="PTHR43285">
    <property type="entry name" value="ANTHRANILATE PHOSPHORIBOSYLTRANSFERASE"/>
    <property type="match status" value="1"/>
</dbReference>
<keyword evidence="6 9" id="KW-0057">Aromatic amino acid biosynthesis</keyword>
<dbReference type="Gene3D" id="3.40.1030.10">
    <property type="entry name" value="Nucleoside phosphorylase/phosphoribosyltransferase catalytic domain"/>
    <property type="match status" value="1"/>
</dbReference>
<comment type="pathway">
    <text evidence="1 9">Amino-acid biosynthesis; L-tryptophan biosynthesis; L-tryptophan from chorismate: step 2/5.</text>
</comment>
<feature type="domain" description="Glycosyl transferase family 3 N-terminal" evidence="11">
    <location>
        <begin position="4"/>
        <end position="65"/>
    </location>
</feature>
<dbReference type="UniPathway" id="UPA00035">
    <property type="reaction ID" value="UER00041"/>
</dbReference>
<feature type="binding site" evidence="9">
    <location>
        <position position="87"/>
    </location>
    <ligand>
        <name>5-phospho-alpha-D-ribose 1-diphosphate</name>
        <dbReference type="ChEBI" id="CHEBI:58017"/>
    </ligand>
</feature>
<dbReference type="GO" id="GO:0000287">
    <property type="term" value="F:magnesium ion binding"/>
    <property type="evidence" value="ECO:0007669"/>
    <property type="project" value="UniProtKB-UniRule"/>
</dbReference>
<evidence type="ECO:0000256" key="5">
    <source>
        <dbReference type="ARBA" id="ARBA00022822"/>
    </source>
</evidence>
<dbReference type="InterPro" id="IPR000312">
    <property type="entry name" value="Glycosyl_Trfase_fam3"/>
</dbReference>
<dbReference type="HAMAP" id="MF_00211">
    <property type="entry name" value="TrpD"/>
    <property type="match status" value="1"/>
</dbReference>
<feature type="binding site" evidence="9">
    <location>
        <position position="91"/>
    </location>
    <ligand>
        <name>Mg(2+)</name>
        <dbReference type="ChEBI" id="CHEBI:18420"/>
        <label>1</label>
    </ligand>
</feature>
<comment type="cofactor">
    <cofactor evidence="9">
        <name>Mg(2+)</name>
        <dbReference type="ChEBI" id="CHEBI:18420"/>
    </cofactor>
    <text evidence="9">Binds 2 magnesium ions per monomer.</text>
</comment>
<keyword evidence="9" id="KW-0460">Magnesium</keyword>
<keyword evidence="9" id="KW-0479">Metal-binding</keyword>
<dbReference type="EC" id="2.4.2.18" evidence="9"/>
<dbReference type="GO" id="GO:0005829">
    <property type="term" value="C:cytosol"/>
    <property type="evidence" value="ECO:0007669"/>
    <property type="project" value="TreeGrafter"/>
</dbReference>